<evidence type="ECO:0000313" key="3">
    <source>
        <dbReference type="Proteomes" id="UP000740926"/>
    </source>
</evidence>
<feature type="compositionally biased region" description="Basic and acidic residues" evidence="1">
    <location>
        <begin position="61"/>
        <end position="73"/>
    </location>
</feature>
<name>A0A9P7BZV5_9FUNG</name>
<organism evidence="2 3">
    <name type="scientific">Rhizopus delemar</name>
    <dbReference type="NCBI Taxonomy" id="936053"/>
    <lineage>
        <taxon>Eukaryota</taxon>
        <taxon>Fungi</taxon>
        <taxon>Fungi incertae sedis</taxon>
        <taxon>Mucoromycota</taxon>
        <taxon>Mucoromycotina</taxon>
        <taxon>Mucoromycetes</taxon>
        <taxon>Mucorales</taxon>
        <taxon>Mucorineae</taxon>
        <taxon>Rhizopodaceae</taxon>
        <taxon>Rhizopus</taxon>
    </lineage>
</organism>
<accession>A0A9P7BZV5</accession>
<reference evidence="2 3" key="1">
    <citation type="journal article" date="2020" name="Microb. Genom.">
        <title>Genetic diversity of clinical and environmental Mucorales isolates obtained from an investigation of mucormycosis cases among solid organ transplant recipients.</title>
        <authorList>
            <person name="Nguyen M.H."/>
            <person name="Kaul D."/>
            <person name="Muto C."/>
            <person name="Cheng S.J."/>
            <person name="Richter R.A."/>
            <person name="Bruno V.M."/>
            <person name="Liu G."/>
            <person name="Beyhan S."/>
            <person name="Sundermann A.J."/>
            <person name="Mounaud S."/>
            <person name="Pasculle A.W."/>
            <person name="Nierman W.C."/>
            <person name="Driscoll E."/>
            <person name="Cumbie R."/>
            <person name="Clancy C.J."/>
            <person name="Dupont C.L."/>
        </authorList>
    </citation>
    <scope>NUCLEOTIDE SEQUENCE [LARGE SCALE GENOMIC DNA]</scope>
    <source>
        <strain evidence="2 3">GL24</strain>
    </source>
</reference>
<keyword evidence="3" id="KW-1185">Reference proteome</keyword>
<proteinExistence type="predicted"/>
<sequence>MAARWLHAPHGHAWPVRLPQPVFRRAGLSGLAGRTADPGRQSPVARVDPARDGLVGRRRTDRGAEPHRGYLAG</sequence>
<dbReference type="Proteomes" id="UP000740926">
    <property type="component" value="Unassembled WGS sequence"/>
</dbReference>
<evidence type="ECO:0000256" key="1">
    <source>
        <dbReference type="SAM" id="MobiDB-lite"/>
    </source>
</evidence>
<evidence type="ECO:0000313" key="2">
    <source>
        <dbReference type="EMBL" id="KAG1529803.1"/>
    </source>
</evidence>
<dbReference type="AlphaFoldDB" id="A0A9P7BZV5"/>
<dbReference type="EMBL" id="JAANIU010013978">
    <property type="protein sequence ID" value="KAG1529803.1"/>
    <property type="molecule type" value="Genomic_DNA"/>
</dbReference>
<protein>
    <submittedName>
        <fullName evidence="2">Uncharacterized protein</fullName>
    </submittedName>
</protein>
<gene>
    <name evidence="2" type="ORF">G6F50_017749</name>
</gene>
<comment type="caution">
    <text evidence="2">The sequence shown here is derived from an EMBL/GenBank/DDBJ whole genome shotgun (WGS) entry which is preliminary data.</text>
</comment>
<feature type="region of interest" description="Disordered" evidence="1">
    <location>
        <begin position="30"/>
        <end position="73"/>
    </location>
</feature>